<sequence length="361" mass="41121">MVIVLLLFVALTAVLASPAPPHNWVDKRPPATTSSQGPPKAWARTVSGKFELVTPTVIDGITFSASPKSSYKTPPPWVSLNKDGRPKTIKPKIKNGETKNNWPDYDTYFDTPYTVTYDLSTLVEDHEGDRFHKEVKYEHSEEHDRDRYLNPLIRCTPDRYFNKHGGKKNSDPFCTPVQNSNILLDKVHWVTWYSREFDEAEQVRLHLAYVGQHKGHGPRHKRTDASELKGGVDYAFWSSPYMDNSGYYPLEIDESWLNNQYEQLAILAIQPESVDDSEFDLSNGTIIKLRRGHTVQKDKAKIMTSDDEGIIMAVLTVPTVIVVFACIYLYVVYASKNTRAISVNKGKLRRKFGHKYQGIPT</sequence>
<dbReference type="PhylomeDB" id="A0A060SY87"/>
<gene>
    <name evidence="4" type="ORF">GNLVRS02_ARAD1A10428g</name>
</gene>
<dbReference type="Pfam" id="PF14610">
    <property type="entry name" value="Psg1"/>
    <property type="match status" value="1"/>
</dbReference>
<feature type="region of interest" description="Disordered" evidence="1">
    <location>
        <begin position="22"/>
        <end position="41"/>
    </location>
</feature>
<keyword evidence="2" id="KW-0812">Transmembrane</keyword>
<evidence type="ECO:0000313" key="4">
    <source>
        <dbReference type="EMBL" id="CDP33484.1"/>
    </source>
</evidence>
<keyword evidence="3" id="KW-0732">Signal</keyword>
<keyword evidence="2" id="KW-0472">Membrane</keyword>
<feature type="transmembrane region" description="Helical" evidence="2">
    <location>
        <begin position="309"/>
        <end position="331"/>
    </location>
</feature>
<evidence type="ECO:0000256" key="1">
    <source>
        <dbReference type="SAM" id="MobiDB-lite"/>
    </source>
</evidence>
<accession>A0A060SY87</accession>
<dbReference type="EMBL" id="HG937691">
    <property type="protein sequence ID" value="CDP33484.1"/>
    <property type="molecule type" value="Genomic_DNA"/>
</dbReference>
<evidence type="ECO:0000256" key="2">
    <source>
        <dbReference type="SAM" id="Phobius"/>
    </source>
</evidence>
<evidence type="ECO:0000256" key="3">
    <source>
        <dbReference type="SAM" id="SignalP"/>
    </source>
</evidence>
<feature type="chain" id="PRO_5001587851" evidence="3">
    <location>
        <begin position="17"/>
        <end position="361"/>
    </location>
</feature>
<reference evidence="4" key="2">
    <citation type="submission" date="2014-06" db="EMBL/GenBank/DDBJ databases">
        <title>The complete genome of Blastobotrys (Arxula) adeninivorans LS3 - a yeast of biotechnological interest.</title>
        <authorList>
            <person name="Kunze G."/>
            <person name="Gaillardin C."/>
            <person name="Czernicka M."/>
            <person name="Durrens P."/>
            <person name="Martin T."/>
            <person name="Boer E."/>
            <person name="Gabaldon T."/>
            <person name="Cruz J."/>
            <person name="Talla E."/>
            <person name="Marck C."/>
            <person name="Goffeau A."/>
            <person name="Barbe V."/>
            <person name="Baret P."/>
            <person name="Baronian K."/>
            <person name="Beier S."/>
            <person name="Bleykasten C."/>
            <person name="Bode R."/>
            <person name="Casaregola S."/>
            <person name="Despons L."/>
            <person name="Fairhead C."/>
            <person name="Giersberg M."/>
            <person name="Gierski P."/>
            <person name="Hahnel U."/>
            <person name="Hartmann A."/>
            <person name="Jankowska D."/>
            <person name="Jubin C."/>
            <person name="Jung P."/>
            <person name="Lafontaine I."/>
            <person name="Leh-Louis V."/>
            <person name="Lemaire M."/>
            <person name="Marcet-Houben M."/>
            <person name="Mascher M."/>
            <person name="Morel G."/>
            <person name="Richard G.-F."/>
            <person name="Riechen J."/>
            <person name="Sacerdot C."/>
            <person name="Sarkar A."/>
            <person name="Savel G."/>
            <person name="Schacherer J."/>
            <person name="Sherman D."/>
            <person name="Straub M.-L."/>
            <person name="Stein N."/>
            <person name="Thierry A."/>
            <person name="Trautwein-Schult A."/>
            <person name="Westhof E."/>
            <person name="Worch S."/>
            <person name="Dujon B."/>
            <person name="Souciet J.-L."/>
            <person name="Wincker P."/>
            <person name="Scholz U."/>
            <person name="Neuveglise N."/>
        </authorList>
    </citation>
    <scope>NUCLEOTIDE SEQUENCE</scope>
    <source>
        <strain evidence="4">LS3</strain>
    </source>
</reference>
<keyword evidence="2" id="KW-1133">Transmembrane helix</keyword>
<dbReference type="AlphaFoldDB" id="A0A060SY87"/>
<dbReference type="InterPro" id="IPR028000">
    <property type="entry name" value="Pma1"/>
</dbReference>
<proteinExistence type="predicted"/>
<name>A0A060SY87_BLAAD</name>
<organism evidence="4">
    <name type="scientific">Blastobotrys adeninivorans</name>
    <name type="common">Yeast</name>
    <name type="synonym">Arxula adeninivorans</name>
    <dbReference type="NCBI Taxonomy" id="409370"/>
    <lineage>
        <taxon>Eukaryota</taxon>
        <taxon>Fungi</taxon>
        <taxon>Dikarya</taxon>
        <taxon>Ascomycota</taxon>
        <taxon>Saccharomycotina</taxon>
        <taxon>Dipodascomycetes</taxon>
        <taxon>Dipodascales</taxon>
        <taxon>Trichomonascaceae</taxon>
        <taxon>Blastobotrys</taxon>
    </lineage>
</organism>
<feature type="signal peptide" evidence="3">
    <location>
        <begin position="1"/>
        <end position="16"/>
    </location>
</feature>
<protein>
    <submittedName>
        <fullName evidence="4">ARAD1A10428p</fullName>
    </submittedName>
</protein>
<reference evidence="4" key="1">
    <citation type="submission" date="2014-02" db="EMBL/GenBank/DDBJ databases">
        <authorList>
            <person name="Genoscope - CEA"/>
        </authorList>
    </citation>
    <scope>NUCLEOTIDE SEQUENCE</scope>
    <source>
        <strain evidence="4">LS3</strain>
    </source>
</reference>